<evidence type="ECO:0000256" key="1">
    <source>
        <dbReference type="SAM" id="Phobius"/>
    </source>
</evidence>
<dbReference type="AlphaFoldDB" id="A0A3L6TNR9"/>
<dbReference type="OrthoDB" id="1731983at2759"/>
<name>A0A3L6TNR9_PANMI</name>
<keyword evidence="1" id="KW-0472">Membrane</keyword>
<evidence type="ECO:0000313" key="3">
    <source>
        <dbReference type="Proteomes" id="UP000275267"/>
    </source>
</evidence>
<protein>
    <submittedName>
        <fullName evidence="2">Uncharacterized protein</fullName>
    </submittedName>
</protein>
<organism evidence="2 3">
    <name type="scientific">Panicum miliaceum</name>
    <name type="common">Proso millet</name>
    <name type="synonym">Broomcorn millet</name>
    <dbReference type="NCBI Taxonomy" id="4540"/>
    <lineage>
        <taxon>Eukaryota</taxon>
        <taxon>Viridiplantae</taxon>
        <taxon>Streptophyta</taxon>
        <taxon>Embryophyta</taxon>
        <taxon>Tracheophyta</taxon>
        <taxon>Spermatophyta</taxon>
        <taxon>Magnoliopsida</taxon>
        <taxon>Liliopsida</taxon>
        <taxon>Poales</taxon>
        <taxon>Poaceae</taxon>
        <taxon>PACMAD clade</taxon>
        <taxon>Panicoideae</taxon>
        <taxon>Panicodae</taxon>
        <taxon>Paniceae</taxon>
        <taxon>Panicinae</taxon>
        <taxon>Panicum</taxon>
        <taxon>Panicum sect. Panicum</taxon>
    </lineage>
</organism>
<keyword evidence="1" id="KW-0812">Transmembrane</keyword>
<reference evidence="3" key="1">
    <citation type="journal article" date="2019" name="Nat. Commun.">
        <title>The genome of broomcorn millet.</title>
        <authorList>
            <person name="Zou C."/>
            <person name="Miki D."/>
            <person name="Li D."/>
            <person name="Tang Q."/>
            <person name="Xiao L."/>
            <person name="Rajput S."/>
            <person name="Deng P."/>
            <person name="Jia W."/>
            <person name="Huang R."/>
            <person name="Zhang M."/>
            <person name="Sun Y."/>
            <person name="Hu J."/>
            <person name="Fu X."/>
            <person name="Schnable P.S."/>
            <person name="Li F."/>
            <person name="Zhang H."/>
            <person name="Feng B."/>
            <person name="Zhu X."/>
            <person name="Liu R."/>
            <person name="Schnable J.C."/>
            <person name="Zhu J.-K."/>
            <person name="Zhang H."/>
        </authorList>
    </citation>
    <scope>NUCLEOTIDE SEQUENCE [LARGE SCALE GENOMIC DNA]</scope>
</reference>
<dbReference type="EMBL" id="PQIB02000001">
    <property type="protein sequence ID" value="RLN41927.1"/>
    <property type="molecule type" value="Genomic_DNA"/>
</dbReference>
<proteinExistence type="predicted"/>
<keyword evidence="1" id="KW-1133">Transmembrane helix</keyword>
<accession>A0A3L6TNR9</accession>
<dbReference type="STRING" id="4540.A0A3L6TNR9"/>
<gene>
    <name evidence="2" type="ORF">C2845_PM01G18710</name>
</gene>
<evidence type="ECO:0000313" key="2">
    <source>
        <dbReference type="EMBL" id="RLN41927.1"/>
    </source>
</evidence>
<comment type="caution">
    <text evidence="2">The sequence shown here is derived from an EMBL/GenBank/DDBJ whole genome shotgun (WGS) entry which is preliminary data.</text>
</comment>
<dbReference type="Gene3D" id="3.40.50.720">
    <property type="entry name" value="NAD(P)-binding Rossmann-like Domain"/>
    <property type="match status" value="1"/>
</dbReference>
<feature type="transmembrane region" description="Helical" evidence="1">
    <location>
        <begin position="31"/>
        <end position="53"/>
    </location>
</feature>
<keyword evidence="3" id="KW-1185">Reference proteome</keyword>
<dbReference type="Proteomes" id="UP000275267">
    <property type="component" value="Unassembled WGS sequence"/>
</dbReference>
<sequence>MNTSWWWARAVDEVSKRRGDRAAASDRSFQSVALVVGSTGIVGASLVDILPLLDTPGGPWKV</sequence>